<evidence type="ECO:0000259" key="18">
    <source>
        <dbReference type="PROSITE" id="PS51787"/>
    </source>
</evidence>
<keyword evidence="6 10" id="KW-0720">Serine protease</keyword>
<dbReference type="Gene3D" id="1.20.58.1480">
    <property type="match status" value="1"/>
</dbReference>
<dbReference type="GO" id="GO:0005737">
    <property type="term" value="C:cytoplasm"/>
    <property type="evidence" value="ECO:0007669"/>
    <property type="project" value="UniProtKB-SubCell"/>
</dbReference>
<organism evidence="19 20">
    <name type="scientific">Gallibacterium genomosp. 1</name>
    <dbReference type="NCBI Taxonomy" id="155515"/>
    <lineage>
        <taxon>Bacteria</taxon>
        <taxon>Pseudomonadati</taxon>
        <taxon>Pseudomonadota</taxon>
        <taxon>Gammaproteobacteria</taxon>
        <taxon>Pasteurellales</taxon>
        <taxon>Pasteurellaceae</taxon>
        <taxon>Gallibacterium</taxon>
    </lineage>
</organism>
<comment type="similarity">
    <text evidence="10 11 14 15">Belongs to the peptidase S16 family.</text>
</comment>
<comment type="subcellular location">
    <subcellularLocation>
        <location evidence="1 10 11">Cytoplasm</location>
    </subcellularLocation>
</comment>
<dbReference type="InterPro" id="IPR020568">
    <property type="entry name" value="Ribosomal_Su5_D2-typ_SF"/>
</dbReference>
<keyword evidence="19" id="KW-0238">DNA-binding</keyword>
<evidence type="ECO:0000256" key="10">
    <source>
        <dbReference type="HAMAP-Rule" id="MF_01973"/>
    </source>
</evidence>
<dbReference type="FunFam" id="3.30.230.10:FF:000010">
    <property type="entry name" value="Lon protease"/>
    <property type="match status" value="1"/>
</dbReference>
<dbReference type="EMBL" id="JTJQ01000020">
    <property type="protein sequence ID" value="OBX00675.1"/>
    <property type="molecule type" value="Genomic_DNA"/>
</dbReference>
<dbReference type="InterPro" id="IPR004815">
    <property type="entry name" value="Lon_bac/euk-typ"/>
</dbReference>
<keyword evidence="5 10" id="KW-0378">Hydrolase</keyword>
<dbReference type="InterPro" id="IPR015947">
    <property type="entry name" value="PUA-like_sf"/>
</dbReference>
<dbReference type="InterPro" id="IPR027417">
    <property type="entry name" value="P-loop_NTPase"/>
</dbReference>
<feature type="active site" evidence="10 12">
    <location>
        <position position="721"/>
    </location>
</feature>
<evidence type="ECO:0000256" key="6">
    <source>
        <dbReference type="ARBA" id="ARBA00022825"/>
    </source>
</evidence>
<evidence type="ECO:0000256" key="3">
    <source>
        <dbReference type="ARBA" id="ARBA00022670"/>
    </source>
</evidence>
<dbReference type="Pfam" id="PF02190">
    <property type="entry name" value="LON_substr_bdg"/>
    <property type="match status" value="1"/>
</dbReference>
<dbReference type="PROSITE" id="PS51787">
    <property type="entry name" value="LON_N"/>
    <property type="match status" value="1"/>
</dbReference>
<feature type="coiled-coil region" evidence="16">
    <location>
        <begin position="229"/>
        <end position="256"/>
    </location>
</feature>
<evidence type="ECO:0000259" key="17">
    <source>
        <dbReference type="PROSITE" id="PS51786"/>
    </source>
</evidence>
<dbReference type="InterPro" id="IPR014721">
    <property type="entry name" value="Ribsml_uS5_D2-typ_fold_subgr"/>
</dbReference>
<dbReference type="PROSITE" id="PS51786">
    <property type="entry name" value="LON_PROTEOLYTIC"/>
    <property type="match status" value="1"/>
</dbReference>
<evidence type="ECO:0000256" key="4">
    <source>
        <dbReference type="ARBA" id="ARBA00022741"/>
    </source>
</evidence>
<evidence type="ECO:0000256" key="12">
    <source>
        <dbReference type="PIRSR" id="PIRSR001174-1"/>
    </source>
</evidence>
<protein>
    <recommendedName>
        <fullName evidence="10 11">Lon protease</fullName>
        <ecNumber evidence="10 11">3.4.21.53</ecNumber>
    </recommendedName>
    <alternativeName>
        <fullName evidence="10">ATP-dependent protease La</fullName>
    </alternativeName>
</protein>
<evidence type="ECO:0000256" key="2">
    <source>
        <dbReference type="ARBA" id="ARBA00022490"/>
    </source>
</evidence>
<dbReference type="InterPro" id="IPR008268">
    <property type="entry name" value="Peptidase_S16_AS"/>
</dbReference>
<keyword evidence="16" id="KW-0175">Coiled coil</keyword>
<evidence type="ECO:0000256" key="13">
    <source>
        <dbReference type="PIRSR" id="PIRSR001174-2"/>
    </source>
</evidence>
<dbReference type="PROSITE" id="PS01046">
    <property type="entry name" value="LON_SER"/>
    <property type="match status" value="1"/>
</dbReference>
<dbReference type="InterPro" id="IPR008269">
    <property type="entry name" value="Lon_proteolytic"/>
</dbReference>
<keyword evidence="7 10" id="KW-0067">ATP-binding</keyword>
<dbReference type="GO" id="GO:0043565">
    <property type="term" value="F:sequence-specific DNA binding"/>
    <property type="evidence" value="ECO:0007669"/>
    <property type="project" value="UniProtKB-UniRule"/>
</dbReference>
<dbReference type="EC" id="3.4.21.53" evidence="10 11"/>
<dbReference type="PRINTS" id="PR00830">
    <property type="entry name" value="ENDOLAPTASE"/>
</dbReference>
<dbReference type="InterPro" id="IPR003593">
    <property type="entry name" value="AAA+_ATPase"/>
</dbReference>
<feature type="domain" description="Lon proteolytic" evidence="17">
    <location>
        <begin position="591"/>
        <end position="772"/>
    </location>
</feature>
<keyword evidence="8 10" id="KW-0346">Stress response</keyword>
<evidence type="ECO:0000256" key="9">
    <source>
        <dbReference type="ARBA" id="ARBA00050665"/>
    </source>
</evidence>
<comment type="function">
    <text evidence="10">ATP-dependent serine protease that mediates the selective degradation of mutant and abnormal proteins as well as certain short-lived regulatory proteins. Required for cellular homeostasis and for survival from DNA damage and developmental changes induced by stress. Degrades polypeptides processively to yield small peptide fragments that are 5 to 10 amino acids long. Binds to DNA in a double-stranded, site-specific manner.</text>
</comment>
<evidence type="ECO:0000256" key="8">
    <source>
        <dbReference type="ARBA" id="ARBA00023016"/>
    </source>
</evidence>
<dbReference type="Pfam" id="PF22667">
    <property type="entry name" value="Lon_lid"/>
    <property type="match status" value="1"/>
</dbReference>
<dbReference type="AlphaFoldDB" id="A0AB36DVL6"/>
<dbReference type="InterPro" id="IPR027065">
    <property type="entry name" value="Lon_Prtase"/>
</dbReference>
<dbReference type="GO" id="GO:0006515">
    <property type="term" value="P:protein quality control for misfolded or incompletely synthesized proteins"/>
    <property type="evidence" value="ECO:0007669"/>
    <property type="project" value="UniProtKB-UniRule"/>
</dbReference>
<dbReference type="SUPFAM" id="SSF52540">
    <property type="entry name" value="P-loop containing nucleoside triphosphate hydrolases"/>
    <property type="match status" value="1"/>
</dbReference>
<dbReference type="Gene3D" id="3.40.50.300">
    <property type="entry name" value="P-loop containing nucleotide triphosphate hydrolases"/>
    <property type="match status" value="1"/>
</dbReference>
<evidence type="ECO:0000313" key="20">
    <source>
        <dbReference type="Proteomes" id="UP000092594"/>
    </source>
</evidence>
<comment type="caution">
    <text evidence="19">The sequence shown here is derived from an EMBL/GenBank/DDBJ whole genome shotgun (WGS) entry which is preliminary data.</text>
</comment>
<dbReference type="InterPro" id="IPR054594">
    <property type="entry name" value="Lon_lid"/>
</dbReference>
<dbReference type="Proteomes" id="UP000092594">
    <property type="component" value="Unassembled WGS sequence"/>
</dbReference>
<dbReference type="FunFam" id="1.20.5.5270:FF:000002">
    <property type="entry name" value="Lon protease homolog"/>
    <property type="match status" value="1"/>
</dbReference>
<comment type="catalytic activity">
    <reaction evidence="9 10 11 14">
        <text>Hydrolysis of proteins in presence of ATP.</text>
        <dbReference type="EC" id="3.4.21.53"/>
    </reaction>
</comment>
<dbReference type="NCBIfam" id="TIGR00763">
    <property type="entry name" value="lon"/>
    <property type="match status" value="1"/>
</dbReference>
<comment type="subunit">
    <text evidence="10 11">Homohexamer. Organized in a ring with a central cavity.</text>
</comment>
<dbReference type="NCBIfam" id="NF008053">
    <property type="entry name" value="PRK10787.1"/>
    <property type="match status" value="1"/>
</dbReference>
<evidence type="ECO:0000256" key="14">
    <source>
        <dbReference type="PROSITE-ProRule" id="PRU01122"/>
    </source>
</evidence>
<dbReference type="HAMAP" id="MF_01973">
    <property type="entry name" value="lon_bact"/>
    <property type="match status" value="1"/>
</dbReference>
<dbReference type="InterPro" id="IPR046336">
    <property type="entry name" value="Lon_prtase_N_sf"/>
</dbReference>
<dbReference type="GO" id="GO:0004176">
    <property type="term" value="F:ATP-dependent peptidase activity"/>
    <property type="evidence" value="ECO:0007669"/>
    <property type="project" value="UniProtKB-UniRule"/>
</dbReference>
<accession>A0AB36DVL6</accession>
<proteinExistence type="evidence at transcript level"/>
<dbReference type="GO" id="GO:0034605">
    <property type="term" value="P:cellular response to heat"/>
    <property type="evidence" value="ECO:0007669"/>
    <property type="project" value="UniProtKB-UniRule"/>
</dbReference>
<dbReference type="SUPFAM" id="SSF54211">
    <property type="entry name" value="Ribosomal protein S5 domain 2-like"/>
    <property type="match status" value="1"/>
</dbReference>
<dbReference type="InterPro" id="IPR003111">
    <property type="entry name" value="Lon_prtase_N"/>
</dbReference>
<gene>
    <name evidence="10" type="primary">lon</name>
    <name evidence="19" type="ORF">QV05_07080</name>
</gene>
<dbReference type="GO" id="GO:0005524">
    <property type="term" value="F:ATP binding"/>
    <property type="evidence" value="ECO:0007669"/>
    <property type="project" value="UniProtKB-UniRule"/>
</dbReference>
<keyword evidence="2 10" id="KW-0963">Cytoplasm</keyword>
<dbReference type="CDD" id="cd19500">
    <property type="entry name" value="RecA-like_Lon"/>
    <property type="match status" value="1"/>
</dbReference>
<dbReference type="Gene3D" id="3.30.230.10">
    <property type="match status" value="1"/>
</dbReference>
<evidence type="ECO:0000256" key="15">
    <source>
        <dbReference type="RuleBase" id="RU000591"/>
    </source>
</evidence>
<dbReference type="Gene3D" id="1.20.5.5270">
    <property type="match status" value="1"/>
</dbReference>
<dbReference type="PIRSF" id="PIRSF001174">
    <property type="entry name" value="Lon_proteas"/>
    <property type="match status" value="1"/>
</dbReference>
<dbReference type="Pfam" id="PF00004">
    <property type="entry name" value="AAA"/>
    <property type="match status" value="1"/>
</dbReference>
<keyword evidence="4 10" id="KW-0547">Nucleotide-binding</keyword>
<dbReference type="FunFam" id="3.40.50.300:FF:000021">
    <property type="entry name" value="Lon protease homolog"/>
    <property type="match status" value="1"/>
</dbReference>
<dbReference type="SMART" id="SM00464">
    <property type="entry name" value="LON"/>
    <property type="match status" value="1"/>
</dbReference>
<evidence type="ECO:0000256" key="5">
    <source>
        <dbReference type="ARBA" id="ARBA00022801"/>
    </source>
</evidence>
<reference evidence="19 20" key="1">
    <citation type="submission" date="2014-11" db="EMBL/GenBank/DDBJ databases">
        <title>Pan-genome of Gallibacterium spp.</title>
        <authorList>
            <person name="Kudirkiene E."/>
            <person name="Bojesen A.M."/>
        </authorList>
    </citation>
    <scope>NUCLEOTIDE SEQUENCE [LARGE SCALE GENOMIC DNA]</scope>
    <source>
        <strain evidence="19 20">Gerl. 2740/89</strain>
    </source>
</reference>
<comment type="induction">
    <text evidence="10">By heat shock.</text>
</comment>
<dbReference type="PANTHER" id="PTHR10046">
    <property type="entry name" value="ATP DEPENDENT LON PROTEASE FAMILY MEMBER"/>
    <property type="match status" value="1"/>
</dbReference>
<dbReference type="InterPro" id="IPR027543">
    <property type="entry name" value="Lon_bac"/>
</dbReference>
<keyword evidence="3 10" id="KW-0645">Protease</keyword>
<dbReference type="InterPro" id="IPR003959">
    <property type="entry name" value="ATPase_AAA_core"/>
</dbReference>
<dbReference type="Gene3D" id="2.30.130.40">
    <property type="entry name" value="LON domain-like"/>
    <property type="match status" value="1"/>
</dbReference>
<evidence type="ECO:0000256" key="7">
    <source>
        <dbReference type="ARBA" id="ARBA00022840"/>
    </source>
</evidence>
<evidence type="ECO:0000313" key="19">
    <source>
        <dbReference type="EMBL" id="OBX00675.1"/>
    </source>
</evidence>
<dbReference type="GO" id="GO:0004252">
    <property type="term" value="F:serine-type endopeptidase activity"/>
    <property type="evidence" value="ECO:0007669"/>
    <property type="project" value="UniProtKB-UniRule"/>
</dbReference>
<dbReference type="Gene3D" id="1.10.8.60">
    <property type="match status" value="1"/>
</dbReference>
<keyword evidence="20" id="KW-1185">Reference proteome</keyword>
<dbReference type="Pfam" id="PF05362">
    <property type="entry name" value="Lon_C"/>
    <property type="match status" value="1"/>
</dbReference>
<feature type="binding site" evidence="10 13">
    <location>
        <begin position="355"/>
        <end position="362"/>
    </location>
    <ligand>
        <name>ATP</name>
        <dbReference type="ChEBI" id="CHEBI:30616"/>
    </ligand>
</feature>
<sequence length="799" mass="89271">MSKELPQKQIPVLPLRDVVVFPHIVMPLYVGRTKSIRSLDEAMDSGKDILLVTQKEANLEEPTAKDIYQIGTVATIIQLLKLPDGTVKVLVEGKSRAKVLSFESEEYYSAEISEITEIVDNDVELDVIQTTVLTELDKFAHQQHNKVKPEVLTALKDIHDPKKLVDTLAGNIPFSLEKKQTLLEQDNVFARFEMLLGLIQAEMEISSLDKKIRDRVKKQMEKNQRDYYLNEQIKAIQKELGEVETVENEVQQLKKKIADAKMPKEVQEKAESELQKLKMMSPMSAEATVVRTYIDWMVQVPWHKRTKVKKDLKQAEEILNNDHYGLERVKERILEYLAVQTRTNQIRGPILCLVGPPGVGKTSLGQSIAQATGRKYVRIALGGVRDEAEIRGHRRTYIGALPGKLIQNMAKVGVKNPLFLLDEIDKLGADMRGDPASALLEVLDPEQNNTFSDHYLEVDYDLSDVMFVATSNSMNIPGPLLDRMEVIRLSGYTEDEKLNIAMRHLLNKQMERNGLKAKELIVKEEAILDIIRYYTREAGVRNLEREISKICRKAVKNLLLDKSLKQVVVDSSNLHDYLGVRRFEYGKADNQNRVGEVTGLAWTEVGGDLLTIEAASVSGKGKLNYTGSLGDVMKESIQAAMTVVRARAEQLGINADFYEKRDIHIHVPEGATPKDGPSAGIAMCTALVSCLTGNPVRADVAMTGEITLRGKVLPIGGLKEKLLAAHRGGIKRVLIPKDNVKDLEEIPENAKSALDIRPVETIDEVLALALEKPPVGIEVVKNLATPKKRSSKNMTSTVN</sequence>
<evidence type="ECO:0000256" key="16">
    <source>
        <dbReference type="SAM" id="Coils"/>
    </source>
</evidence>
<evidence type="ECO:0000256" key="11">
    <source>
        <dbReference type="PIRNR" id="PIRNR001174"/>
    </source>
</evidence>
<feature type="active site" evidence="10 12">
    <location>
        <position position="678"/>
    </location>
</feature>
<dbReference type="SUPFAM" id="SSF88697">
    <property type="entry name" value="PUA domain-like"/>
    <property type="match status" value="1"/>
</dbReference>
<evidence type="ECO:0000256" key="1">
    <source>
        <dbReference type="ARBA" id="ARBA00004496"/>
    </source>
</evidence>
<dbReference type="GO" id="GO:0016887">
    <property type="term" value="F:ATP hydrolysis activity"/>
    <property type="evidence" value="ECO:0007669"/>
    <property type="project" value="UniProtKB-UniRule"/>
</dbReference>
<name>A0AB36DVL6_9PAST</name>
<dbReference type="FunFam" id="1.10.8.60:FF:000035">
    <property type="entry name" value="Lon protease"/>
    <property type="match status" value="1"/>
</dbReference>
<dbReference type="SMART" id="SM00382">
    <property type="entry name" value="AAA"/>
    <property type="match status" value="1"/>
</dbReference>
<feature type="domain" description="Lon N-terminal" evidence="18">
    <location>
        <begin position="10"/>
        <end position="203"/>
    </location>
</feature>